<sequence length="127" mass="14472">MKVLIVAMLAVTIAIVAAEEKYTTKYDSIDIEEILKSDRLFKNYFNCLMESGKCTPDGRELKRVLPDALKTGCAKCSEKQRAGTERVLKFIIENKPEQWKALQAKYDPDGVYFKKYENEAKQLGVKA</sequence>
<feature type="signal peptide" evidence="1">
    <location>
        <begin position="1"/>
        <end position="18"/>
    </location>
</feature>
<keyword evidence="1" id="KW-0732">Signal</keyword>
<reference evidence="2" key="1">
    <citation type="submission" date="2020-03" db="EMBL/GenBank/DDBJ databases">
        <authorList>
            <person name="Jia H.R."/>
        </authorList>
    </citation>
    <scope>NUCLEOTIDE SEQUENCE</scope>
</reference>
<protein>
    <submittedName>
        <fullName evidence="2">CSP2</fullName>
    </submittedName>
</protein>
<dbReference type="AlphaFoldDB" id="A0A6H0D3B0"/>
<evidence type="ECO:0000313" key="2">
    <source>
        <dbReference type="EMBL" id="QIS77189.1"/>
    </source>
</evidence>
<name>A0A6H0D3B0_EPIBA</name>
<dbReference type="Pfam" id="PF03392">
    <property type="entry name" value="OS-D"/>
    <property type="match status" value="1"/>
</dbReference>
<dbReference type="InterPro" id="IPR005055">
    <property type="entry name" value="A10/PebIII"/>
</dbReference>
<dbReference type="SUPFAM" id="SSF100910">
    <property type="entry name" value="Chemosensory protein Csp2"/>
    <property type="match status" value="1"/>
</dbReference>
<dbReference type="PANTHER" id="PTHR11257">
    <property type="entry name" value="CHEMOSENSORY PROTEIN-RELATED"/>
    <property type="match status" value="1"/>
</dbReference>
<dbReference type="Gene3D" id="1.10.2080.10">
    <property type="entry name" value="Insect odorant-binding protein A10/Ejaculatory bulb-specific protein 3"/>
    <property type="match status" value="1"/>
</dbReference>
<dbReference type="InterPro" id="IPR036682">
    <property type="entry name" value="OS_D_A10/PebIII_sf"/>
</dbReference>
<organism evidence="2">
    <name type="scientific">Episyrphus balteatus</name>
    <name type="common">Marmalade hoverfly</name>
    <name type="synonym">Syrphus balteaus</name>
    <dbReference type="NCBI Taxonomy" id="286459"/>
    <lineage>
        <taxon>Eukaryota</taxon>
        <taxon>Metazoa</taxon>
        <taxon>Ecdysozoa</taxon>
        <taxon>Arthropoda</taxon>
        <taxon>Hexapoda</taxon>
        <taxon>Insecta</taxon>
        <taxon>Pterygota</taxon>
        <taxon>Neoptera</taxon>
        <taxon>Endopterygota</taxon>
        <taxon>Diptera</taxon>
        <taxon>Brachycera</taxon>
        <taxon>Muscomorpha</taxon>
        <taxon>Syrphoidea</taxon>
        <taxon>Syrphidae</taxon>
        <taxon>Syrphinae</taxon>
        <taxon>Syrphini</taxon>
        <taxon>Episyrphus</taxon>
    </lineage>
</organism>
<evidence type="ECO:0000256" key="1">
    <source>
        <dbReference type="SAM" id="SignalP"/>
    </source>
</evidence>
<accession>A0A6H0D3B0</accession>
<dbReference type="EMBL" id="MT247210">
    <property type="protein sequence ID" value="QIS77189.1"/>
    <property type="molecule type" value="mRNA"/>
</dbReference>
<feature type="chain" id="PRO_5026037192" evidence="1">
    <location>
        <begin position="19"/>
        <end position="127"/>
    </location>
</feature>
<dbReference type="PANTHER" id="PTHR11257:SF12">
    <property type="entry name" value="EJACULATORY BULB-SPECIFIC PROTEIN 3-RELATED"/>
    <property type="match status" value="1"/>
</dbReference>
<proteinExistence type="evidence at transcript level"/>